<evidence type="ECO:0000313" key="2">
    <source>
        <dbReference type="EMBL" id="KAK7819052.1"/>
    </source>
</evidence>
<reference evidence="2 3" key="1">
    <citation type="journal article" date="2023" name="bioRxiv">
        <title>Conserved and derived expression patterns and positive selection on dental genes reveal complex evolutionary context of ever-growing rodent molars.</title>
        <authorList>
            <person name="Calamari Z.T."/>
            <person name="Song A."/>
            <person name="Cohen E."/>
            <person name="Akter M."/>
            <person name="Roy R.D."/>
            <person name="Hallikas O."/>
            <person name="Christensen M.M."/>
            <person name="Li P."/>
            <person name="Marangoni P."/>
            <person name="Jernvall J."/>
            <person name="Klein O.D."/>
        </authorList>
    </citation>
    <scope>NUCLEOTIDE SEQUENCE [LARGE SCALE GENOMIC DNA]</scope>
    <source>
        <strain evidence="2">V071</strain>
    </source>
</reference>
<dbReference type="EMBL" id="JBBHLL010000083">
    <property type="protein sequence ID" value="KAK7819052.1"/>
    <property type="molecule type" value="Genomic_DNA"/>
</dbReference>
<feature type="compositionally biased region" description="Low complexity" evidence="1">
    <location>
        <begin position="132"/>
        <end position="151"/>
    </location>
</feature>
<organism evidence="2 3">
    <name type="scientific">Myodes glareolus</name>
    <name type="common">Bank vole</name>
    <name type="synonym">Clethrionomys glareolus</name>
    <dbReference type="NCBI Taxonomy" id="447135"/>
    <lineage>
        <taxon>Eukaryota</taxon>
        <taxon>Metazoa</taxon>
        <taxon>Chordata</taxon>
        <taxon>Craniata</taxon>
        <taxon>Vertebrata</taxon>
        <taxon>Euteleostomi</taxon>
        <taxon>Mammalia</taxon>
        <taxon>Eutheria</taxon>
        <taxon>Euarchontoglires</taxon>
        <taxon>Glires</taxon>
        <taxon>Rodentia</taxon>
        <taxon>Myomorpha</taxon>
        <taxon>Muroidea</taxon>
        <taxon>Cricetidae</taxon>
        <taxon>Arvicolinae</taxon>
        <taxon>Myodes</taxon>
    </lineage>
</organism>
<dbReference type="Proteomes" id="UP001488838">
    <property type="component" value="Unassembled WGS sequence"/>
</dbReference>
<sequence>MDILQCDHRASFSCRAMQSSRSSSTIAGQFLNITAHDLDSIGRATDVGYRCHFHPIRDHIPSSLYDTKHSVNGNCRTMKRRGRSSRRECARRRQRRANPRPCHRAHMAIHPTESRLFHGLIRKTQIQHSVGPRTPESPSSPTATTPGQTSPRLPRGDSDACAPMSRVQQAAAVNSSGPYPPILELPDLSGS</sequence>
<feature type="region of interest" description="Disordered" evidence="1">
    <location>
        <begin position="126"/>
        <end position="191"/>
    </location>
</feature>
<name>A0AAW0IXS7_MYOGA</name>
<dbReference type="AlphaFoldDB" id="A0AAW0IXS7"/>
<feature type="compositionally biased region" description="Polar residues" evidence="1">
    <location>
        <begin position="166"/>
        <end position="177"/>
    </location>
</feature>
<protein>
    <submittedName>
        <fullName evidence="2">Uncharacterized protein</fullName>
    </submittedName>
</protein>
<proteinExistence type="predicted"/>
<evidence type="ECO:0000256" key="1">
    <source>
        <dbReference type="SAM" id="MobiDB-lite"/>
    </source>
</evidence>
<feature type="region of interest" description="Disordered" evidence="1">
    <location>
        <begin position="79"/>
        <end position="101"/>
    </location>
</feature>
<comment type="caution">
    <text evidence="2">The sequence shown here is derived from an EMBL/GenBank/DDBJ whole genome shotgun (WGS) entry which is preliminary data.</text>
</comment>
<keyword evidence="3" id="KW-1185">Reference proteome</keyword>
<accession>A0AAW0IXS7</accession>
<gene>
    <name evidence="2" type="ORF">U0070_002364</name>
</gene>
<evidence type="ECO:0000313" key="3">
    <source>
        <dbReference type="Proteomes" id="UP001488838"/>
    </source>
</evidence>